<feature type="domain" description="Methionyl/Valyl/Leucyl/Isoleucyl-tRNA synthetase anticodon-binding" evidence="6">
    <location>
        <begin position="2"/>
        <end position="100"/>
    </location>
</feature>
<dbReference type="InterPro" id="IPR023586">
    <property type="entry name" value="Ile-tRNA-ligase_type2"/>
</dbReference>
<keyword evidence="1 7" id="KW-0436">Ligase</keyword>
<evidence type="ECO:0000256" key="4">
    <source>
        <dbReference type="ARBA" id="ARBA00022917"/>
    </source>
</evidence>
<organism evidence="7 8">
    <name type="scientific">Aduncisulcus paluster</name>
    <dbReference type="NCBI Taxonomy" id="2918883"/>
    <lineage>
        <taxon>Eukaryota</taxon>
        <taxon>Metamonada</taxon>
        <taxon>Carpediemonas-like organisms</taxon>
        <taxon>Aduncisulcus</taxon>
    </lineage>
</organism>
<evidence type="ECO:0000256" key="5">
    <source>
        <dbReference type="ARBA" id="ARBA00023146"/>
    </source>
</evidence>
<dbReference type="Proteomes" id="UP001057375">
    <property type="component" value="Unassembled WGS sequence"/>
</dbReference>
<name>A0ABQ5K5N9_9EUKA</name>
<keyword evidence="5" id="KW-0030">Aminoacyl-tRNA synthetase</keyword>
<keyword evidence="3" id="KW-0067">ATP-binding</keyword>
<keyword evidence="4" id="KW-0648">Protein biosynthesis</keyword>
<dbReference type="PANTHER" id="PTHR42780:SF1">
    <property type="entry name" value="ISOLEUCINE--TRNA LIGASE, CYTOPLASMIC"/>
    <property type="match status" value="1"/>
</dbReference>
<evidence type="ECO:0000256" key="1">
    <source>
        <dbReference type="ARBA" id="ARBA00022598"/>
    </source>
</evidence>
<feature type="non-terminal residue" evidence="7">
    <location>
        <position position="1"/>
    </location>
</feature>
<comment type="caution">
    <text evidence="7">The sequence shown here is derived from an EMBL/GenBank/DDBJ whole genome shotgun (WGS) entry which is preliminary data.</text>
</comment>
<feature type="non-terminal residue" evidence="7">
    <location>
        <position position="100"/>
    </location>
</feature>
<keyword evidence="8" id="KW-1185">Reference proteome</keyword>
<evidence type="ECO:0000313" key="7">
    <source>
        <dbReference type="EMBL" id="GKT25941.1"/>
    </source>
</evidence>
<keyword evidence="2" id="KW-0547">Nucleotide-binding</keyword>
<accession>A0ABQ5K5N9</accession>
<dbReference type="EMBL" id="BQXS01007169">
    <property type="protein sequence ID" value="GKT25941.1"/>
    <property type="molecule type" value="Genomic_DNA"/>
</dbReference>
<gene>
    <name evidence="7" type="ORF">ADUPG1_004668</name>
</gene>
<evidence type="ECO:0000313" key="8">
    <source>
        <dbReference type="Proteomes" id="UP001057375"/>
    </source>
</evidence>
<evidence type="ECO:0000256" key="2">
    <source>
        <dbReference type="ARBA" id="ARBA00022741"/>
    </source>
</evidence>
<evidence type="ECO:0000256" key="3">
    <source>
        <dbReference type="ARBA" id="ARBA00022840"/>
    </source>
</evidence>
<proteinExistence type="predicted"/>
<reference evidence="7" key="1">
    <citation type="submission" date="2022-03" db="EMBL/GenBank/DDBJ databases">
        <title>Draft genome sequence of Aduncisulcus paluster, a free-living microaerophilic Fornicata.</title>
        <authorList>
            <person name="Yuyama I."/>
            <person name="Kume K."/>
            <person name="Tamura T."/>
            <person name="Inagaki Y."/>
            <person name="Hashimoto T."/>
        </authorList>
    </citation>
    <scope>NUCLEOTIDE SEQUENCE</scope>
    <source>
        <strain evidence="7">NY0171</strain>
    </source>
</reference>
<dbReference type="PANTHER" id="PTHR42780">
    <property type="entry name" value="SOLEUCYL-TRNA SYNTHETASE"/>
    <property type="match status" value="1"/>
</dbReference>
<dbReference type="GO" id="GO:0016874">
    <property type="term" value="F:ligase activity"/>
    <property type="evidence" value="ECO:0007669"/>
    <property type="project" value="UniProtKB-KW"/>
</dbReference>
<sequence length="100" mass="11612">RRSRRRFWSTEMTDDKKSVYRTTYEVLATVAQLSAPFAPYITEEIYRNLTADKSVHLSTFPVADPALIDLKVEEKMDLVRELVRLGRGARESVKIKVRQP</sequence>
<dbReference type="SUPFAM" id="SSF47323">
    <property type="entry name" value="Anticodon-binding domain of a subclass of class I aminoacyl-tRNA synthetases"/>
    <property type="match status" value="1"/>
</dbReference>
<dbReference type="Pfam" id="PF08264">
    <property type="entry name" value="Anticodon_1"/>
    <property type="match status" value="1"/>
</dbReference>
<protein>
    <submittedName>
        <fullName evidence="7">Isoleucine-tRNA ligase, type 2 like protein</fullName>
    </submittedName>
</protein>
<dbReference type="InterPro" id="IPR013155">
    <property type="entry name" value="M/V/L/I-tRNA-synth_anticd-bd"/>
</dbReference>
<dbReference type="Gene3D" id="1.10.730.10">
    <property type="entry name" value="Isoleucyl-tRNA Synthetase, Domain 1"/>
    <property type="match status" value="1"/>
</dbReference>
<evidence type="ECO:0000259" key="6">
    <source>
        <dbReference type="Pfam" id="PF08264"/>
    </source>
</evidence>
<dbReference type="InterPro" id="IPR009080">
    <property type="entry name" value="tRNAsynth_Ia_anticodon-bd"/>
</dbReference>